<dbReference type="EMBL" id="JAJATW010000003">
    <property type="protein sequence ID" value="MCB5160901.1"/>
    <property type="molecule type" value="Genomic_DNA"/>
</dbReference>
<sequence length="47" mass="5410">MKTFCQEKDIFDQEGVSKASKKQQRQQSKSKAFIAGYYSAYIDGLKE</sequence>
<name>A0A9X1LE75_9GAMM</name>
<evidence type="ECO:0000313" key="2">
    <source>
        <dbReference type="Proteomes" id="UP001139095"/>
    </source>
</evidence>
<dbReference type="RefSeq" id="WP_226753284.1">
    <property type="nucleotide sequence ID" value="NZ_JAJATW010000003.1"/>
</dbReference>
<proteinExistence type="predicted"/>
<dbReference type="Proteomes" id="UP001139095">
    <property type="component" value="Unassembled WGS sequence"/>
</dbReference>
<comment type="caution">
    <text evidence="1">The sequence shown here is derived from an EMBL/GenBank/DDBJ whole genome shotgun (WGS) entry which is preliminary data.</text>
</comment>
<accession>A0A9X1LE75</accession>
<gene>
    <name evidence="1" type="ORF">LG368_03185</name>
</gene>
<evidence type="ECO:0000313" key="1">
    <source>
        <dbReference type="EMBL" id="MCB5160901.1"/>
    </source>
</evidence>
<reference evidence="1" key="1">
    <citation type="submission" date="2021-10" db="EMBL/GenBank/DDBJ databases">
        <title>Marinomonas pontica sp. nov., isolated from the Black Sea.</title>
        <authorList>
            <person name="Zhao L.-H."/>
            <person name="Xue J.-H."/>
        </authorList>
    </citation>
    <scope>NUCLEOTIDE SEQUENCE</scope>
    <source>
        <strain evidence="1">E8</strain>
    </source>
</reference>
<organism evidence="1 2">
    <name type="scientific">Marinomonas algarum</name>
    <dbReference type="NCBI Taxonomy" id="2883105"/>
    <lineage>
        <taxon>Bacteria</taxon>
        <taxon>Pseudomonadati</taxon>
        <taxon>Pseudomonadota</taxon>
        <taxon>Gammaproteobacteria</taxon>
        <taxon>Oceanospirillales</taxon>
        <taxon>Oceanospirillaceae</taxon>
        <taxon>Marinomonas</taxon>
    </lineage>
</organism>
<protein>
    <submittedName>
        <fullName evidence="1">Uncharacterized protein</fullName>
    </submittedName>
</protein>
<keyword evidence="2" id="KW-1185">Reference proteome</keyword>
<dbReference type="AlphaFoldDB" id="A0A9X1LE75"/>